<evidence type="ECO:0000256" key="1">
    <source>
        <dbReference type="SAM" id="MobiDB-lite"/>
    </source>
</evidence>
<proteinExistence type="predicted"/>
<keyword evidence="3" id="KW-1185">Reference proteome</keyword>
<sequence length="126" mass="13943">MCPGEYALYRKALDNKGSRGLLNYAISGPCFTVVAQGYTKSPVDEGCLALANIASSIRGMENRERLGSVKRGKMLSTKLVSQMESANTDEDEETRERNKAHIEKVRRQIPILDAVLANPREIPEGF</sequence>
<dbReference type="EMBL" id="LR877165">
    <property type="protein sequence ID" value="CAD2221412.1"/>
    <property type="molecule type" value="Genomic_DNA"/>
</dbReference>
<evidence type="ECO:0000313" key="2">
    <source>
        <dbReference type="EMBL" id="CAD2221412.1"/>
    </source>
</evidence>
<evidence type="ECO:0000313" key="3">
    <source>
        <dbReference type="Proteomes" id="UP000515908"/>
    </source>
</evidence>
<gene>
    <name evidence="2" type="ORF">ADEAN_000894400</name>
</gene>
<dbReference type="AlphaFoldDB" id="A0A7G2CT64"/>
<feature type="region of interest" description="Disordered" evidence="1">
    <location>
        <begin position="80"/>
        <end position="101"/>
    </location>
</feature>
<reference evidence="2 3" key="1">
    <citation type="submission" date="2020-08" db="EMBL/GenBank/DDBJ databases">
        <authorList>
            <person name="Newling K."/>
            <person name="Davey J."/>
            <person name="Forrester S."/>
        </authorList>
    </citation>
    <scope>NUCLEOTIDE SEQUENCE [LARGE SCALE GENOMIC DNA]</scope>
    <source>
        <strain evidence="3">Crithidia deanei Carvalho (ATCC PRA-265)</strain>
    </source>
</reference>
<organism evidence="2 3">
    <name type="scientific">Angomonas deanei</name>
    <dbReference type="NCBI Taxonomy" id="59799"/>
    <lineage>
        <taxon>Eukaryota</taxon>
        <taxon>Discoba</taxon>
        <taxon>Euglenozoa</taxon>
        <taxon>Kinetoplastea</taxon>
        <taxon>Metakinetoplastina</taxon>
        <taxon>Trypanosomatida</taxon>
        <taxon>Trypanosomatidae</taxon>
        <taxon>Strigomonadinae</taxon>
        <taxon>Angomonas</taxon>
    </lineage>
</organism>
<accession>A0A7G2CT64</accession>
<dbReference type="VEuPathDB" id="TriTrypDB:ADEAN_000894400"/>
<protein>
    <submittedName>
        <fullName evidence="2">Uncharacterized protein</fullName>
    </submittedName>
</protein>
<name>A0A7G2CT64_9TRYP</name>
<dbReference type="Proteomes" id="UP000515908">
    <property type="component" value="Chromosome 21"/>
</dbReference>